<dbReference type="PANTHER" id="PTHR46586:SF3">
    <property type="entry name" value="ANKYRIN REPEAT-CONTAINING PROTEIN"/>
    <property type="match status" value="1"/>
</dbReference>
<dbReference type="OrthoDB" id="70387at2759"/>
<proteinExistence type="predicted"/>
<name>A0A1W0A641_9STRA</name>
<reference evidence="1 2" key="1">
    <citation type="journal article" date="2014" name="Genome Biol. Evol.">
        <title>The secreted proteins of Achlya hypogyna and Thraustotheca clavata identify the ancestral oomycete secretome and reveal gene acquisitions by horizontal gene transfer.</title>
        <authorList>
            <person name="Misner I."/>
            <person name="Blouin N."/>
            <person name="Leonard G."/>
            <person name="Richards T.A."/>
            <person name="Lane C.E."/>
        </authorList>
    </citation>
    <scope>NUCLEOTIDE SEQUENCE [LARGE SCALE GENOMIC DNA]</scope>
    <source>
        <strain evidence="1 2">ATCC 34112</strain>
    </source>
</reference>
<keyword evidence="2" id="KW-1185">Reference proteome</keyword>
<comment type="caution">
    <text evidence="1">The sequence shown here is derived from an EMBL/GenBank/DDBJ whole genome shotgun (WGS) entry which is preliminary data.</text>
</comment>
<organism evidence="1 2">
    <name type="scientific">Thraustotheca clavata</name>
    <dbReference type="NCBI Taxonomy" id="74557"/>
    <lineage>
        <taxon>Eukaryota</taxon>
        <taxon>Sar</taxon>
        <taxon>Stramenopiles</taxon>
        <taxon>Oomycota</taxon>
        <taxon>Saprolegniomycetes</taxon>
        <taxon>Saprolegniales</taxon>
        <taxon>Achlyaceae</taxon>
        <taxon>Thraustotheca</taxon>
    </lineage>
</organism>
<dbReference type="Proteomes" id="UP000243217">
    <property type="component" value="Unassembled WGS sequence"/>
</dbReference>
<evidence type="ECO:0000313" key="1">
    <source>
        <dbReference type="EMBL" id="OQS05757.1"/>
    </source>
</evidence>
<dbReference type="EMBL" id="JNBS01000419">
    <property type="protein sequence ID" value="OQS05757.1"/>
    <property type="molecule type" value="Genomic_DNA"/>
</dbReference>
<accession>A0A1W0A641</accession>
<dbReference type="InterPro" id="IPR052050">
    <property type="entry name" value="SecEffector_AnkRepeat"/>
</dbReference>
<dbReference type="Pfam" id="PF13637">
    <property type="entry name" value="Ank_4"/>
    <property type="match status" value="1"/>
</dbReference>
<dbReference type="InterPro" id="IPR002110">
    <property type="entry name" value="Ankyrin_rpt"/>
</dbReference>
<dbReference type="InterPro" id="IPR036770">
    <property type="entry name" value="Ankyrin_rpt-contain_sf"/>
</dbReference>
<gene>
    <name evidence="1" type="ORF">THRCLA_20537</name>
</gene>
<evidence type="ECO:0000313" key="2">
    <source>
        <dbReference type="Proteomes" id="UP000243217"/>
    </source>
</evidence>
<protein>
    <submittedName>
        <fullName evidence="1">Ankyrin repeat</fullName>
    </submittedName>
</protein>
<sequence>MAAPMQNLWTDELQDFLQYPIGLAHAAVAEGKHYDVIYSEMAMSKAACNGKLDVIKFLHEERNAECSTYAMYKAARFGCTTYAMDAAARHGHFDVVKFLHENRTEGCTADAIDNAASRGHLDIVIFLLENRSEGCTTDAMKEAVAQRHLNHCQIPP</sequence>
<dbReference type="PANTHER" id="PTHR46586">
    <property type="entry name" value="ANKYRIN REPEAT-CONTAINING PROTEIN"/>
    <property type="match status" value="1"/>
</dbReference>
<dbReference type="Gene3D" id="1.25.40.20">
    <property type="entry name" value="Ankyrin repeat-containing domain"/>
    <property type="match status" value="1"/>
</dbReference>
<dbReference type="SUPFAM" id="SSF140860">
    <property type="entry name" value="Pseudo ankyrin repeat-like"/>
    <property type="match status" value="1"/>
</dbReference>
<dbReference type="AlphaFoldDB" id="A0A1W0A641"/>